<gene>
    <name evidence="8 11" type="primary">hisD</name>
    <name evidence="11" type="ORF">P7H27_08040</name>
</gene>
<evidence type="ECO:0000256" key="9">
    <source>
        <dbReference type="PIRNR" id="PIRNR000099"/>
    </source>
</evidence>
<feature type="binding site" evidence="8">
    <location>
        <position position="123"/>
    </location>
    <ligand>
        <name>NAD(+)</name>
        <dbReference type="ChEBI" id="CHEBI:57540"/>
    </ligand>
</feature>
<feature type="binding site" evidence="8">
    <location>
        <position position="256"/>
    </location>
    <ligand>
        <name>substrate</name>
    </ligand>
</feature>
<comment type="cofactor">
    <cofactor evidence="8">
        <name>Zn(2+)</name>
        <dbReference type="ChEBI" id="CHEBI:29105"/>
    </cofactor>
    <text evidence="8">Binds 1 zinc ion per subunit.</text>
</comment>
<evidence type="ECO:0000256" key="1">
    <source>
        <dbReference type="ARBA" id="ARBA00003850"/>
    </source>
</evidence>
<evidence type="ECO:0000256" key="2">
    <source>
        <dbReference type="ARBA" id="ARBA00010178"/>
    </source>
</evidence>
<feature type="binding site" evidence="8">
    <location>
        <position position="414"/>
    </location>
    <ligand>
        <name>substrate</name>
    </ligand>
</feature>
<feature type="binding site" evidence="8">
    <location>
        <position position="414"/>
    </location>
    <ligand>
        <name>Zn(2+)</name>
        <dbReference type="ChEBI" id="CHEBI:29105"/>
    </ligand>
</feature>
<dbReference type="GO" id="GO:0004399">
    <property type="term" value="F:histidinol dehydrogenase activity"/>
    <property type="evidence" value="ECO:0007669"/>
    <property type="project" value="UniProtKB-EC"/>
</dbReference>
<evidence type="ECO:0000256" key="8">
    <source>
        <dbReference type="HAMAP-Rule" id="MF_01024"/>
    </source>
</evidence>
<keyword evidence="12" id="KW-1185">Reference proteome</keyword>
<dbReference type="PRINTS" id="PR00083">
    <property type="entry name" value="HOLDHDRGNASE"/>
</dbReference>
<comment type="function">
    <text evidence="1 8">Catalyzes the sequential NAD-dependent oxidations of L-histidinol to L-histidinaldehyde and then to L-histidine.</text>
</comment>
<feature type="binding site" evidence="8">
    <location>
        <position position="253"/>
    </location>
    <ligand>
        <name>Zn(2+)</name>
        <dbReference type="ChEBI" id="CHEBI:29105"/>
    </ligand>
</feature>
<dbReference type="InterPro" id="IPR012131">
    <property type="entry name" value="Hstdl_DH"/>
</dbReference>
<comment type="similarity">
    <text evidence="2 8 9 10">Belongs to the histidinol dehydrogenase family.</text>
</comment>
<feature type="active site" description="Proton acceptor" evidence="8">
    <location>
        <position position="322"/>
    </location>
</feature>
<accession>A0ABU3FBA1</accession>
<comment type="pathway">
    <text evidence="8">Amino-acid biosynthesis; L-histidine biosynthesis; L-histidine from 5-phospho-alpha-D-ribose 1-diphosphate: step 9/9.</text>
</comment>
<keyword evidence="5 8" id="KW-0862">Zinc</keyword>
<comment type="catalytic activity">
    <reaction evidence="7 8">
        <text>L-histidinol + 2 NAD(+) + H2O = L-histidine + 2 NADH + 3 H(+)</text>
        <dbReference type="Rhea" id="RHEA:20641"/>
        <dbReference type="ChEBI" id="CHEBI:15377"/>
        <dbReference type="ChEBI" id="CHEBI:15378"/>
        <dbReference type="ChEBI" id="CHEBI:57540"/>
        <dbReference type="ChEBI" id="CHEBI:57595"/>
        <dbReference type="ChEBI" id="CHEBI:57699"/>
        <dbReference type="ChEBI" id="CHEBI:57945"/>
        <dbReference type="EC" id="1.1.1.23"/>
    </reaction>
</comment>
<dbReference type="PANTHER" id="PTHR21256:SF2">
    <property type="entry name" value="HISTIDINE BIOSYNTHESIS TRIFUNCTIONAL PROTEIN"/>
    <property type="match status" value="1"/>
</dbReference>
<evidence type="ECO:0000256" key="10">
    <source>
        <dbReference type="RuleBase" id="RU004175"/>
    </source>
</evidence>
<dbReference type="EC" id="1.1.1.23" evidence="3 8"/>
<dbReference type="NCBIfam" id="TIGR00069">
    <property type="entry name" value="hisD"/>
    <property type="match status" value="1"/>
</dbReference>
<feature type="binding site" evidence="8">
    <location>
        <position position="256"/>
    </location>
    <ligand>
        <name>Zn(2+)</name>
        <dbReference type="ChEBI" id="CHEBI:29105"/>
    </ligand>
</feature>
<dbReference type="Pfam" id="PF00815">
    <property type="entry name" value="Histidinol_dh"/>
    <property type="match status" value="1"/>
</dbReference>
<evidence type="ECO:0000313" key="12">
    <source>
        <dbReference type="Proteomes" id="UP001181046"/>
    </source>
</evidence>
<dbReference type="PANTHER" id="PTHR21256">
    <property type="entry name" value="HISTIDINOL DEHYDROGENASE HDH"/>
    <property type="match status" value="1"/>
</dbReference>
<feature type="binding site" evidence="8">
    <location>
        <position position="253"/>
    </location>
    <ligand>
        <name>substrate</name>
    </ligand>
</feature>
<evidence type="ECO:0000256" key="6">
    <source>
        <dbReference type="ARBA" id="ARBA00023002"/>
    </source>
</evidence>
<keyword evidence="6 8" id="KW-0560">Oxidoreductase</keyword>
<feature type="binding site" evidence="8">
    <location>
        <position position="185"/>
    </location>
    <ligand>
        <name>NAD(+)</name>
        <dbReference type="ChEBI" id="CHEBI:57540"/>
    </ligand>
</feature>
<dbReference type="EMBL" id="JARQAJ010000004">
    <property type="protein sequence ID" value="MDT2759711.1"/>
    <property type="molecule type" value="Genomic_DNA"/>
</dbReference>
<feature type="active site" description="Proton acceptor" evidence="8">
    <location>
        <position position="321"/>
    </location>
</feature>
<evidence type="ECO:0000313" key="11">
    <source>
        <dbReference type="EMBL" id="MDT2759711.1"/>
    </source>
</evidence>
<dbReference type="InterPro" id="IPR022695">
    <property type="entry name" value="Histidinol_DH_monofunct"/>
</dbReference>
<evidence type="ECO:0000256" key="5">
    <source>
        <dbReference type="ARBA" id="ARBA00022833"/>
    </source>
</evidence>
<dbReference type="HAMAP" id="MF_01024">
    <property type="entry name" value="HisD"/>
    <property type="match status" value="1"/>
</dbReference>
<feature type="binding site" evidence="8">
    <location>
        <position position="409"/>
    </location>
    <ligand>
        <name>substrate</name>
    </ligand>
</feature>
<evidence type="ECO:0000256" key="4">
    <source>
        <dbReference type="ARBA" id="ARBA00022723"/>
    </source>
</evidence>
<comment type="caution">
    <text evidence="11">The sequence shown here is derived from an EMBL/GenBank/DDBJ whole genome shotgun (WGS) entry which is preliminary data.</text>
</comment>
<reference evidence="11" key="1">
    <citation type="submission" date="2023-03" db="EMBL/GenBank/DDBJ databases">
        <authorList>
            <person name="Shen W."/>
            <person name="Cai J."/>
        </authorList>
    </citation>
    <scope>NUCLEOTIDE SEQUENCE</scope>
    <source>
        <strain evidence="11">P66-3</strain>
    </source>
</reference>
<protein>
    <recommendedName>
        <fullName evidence="3 8">Histidinol dehydrogenase</fullName>
        <shortName evidence="8">HDH</shortName>
        <ecNumber evidence="3 8">1.1.1.23</ecNumber>
    </recommendedName>
</protein>
<dbReference type="PIRSF" id="PIRSF000099">
    <property type="entry name" value="Histidinol_dh"/>
    <property type="match status" value="1"/>
</dbReference>
<feature type="binding site" evidence="8">
    <location>
        <position position="355"/>
    </location>
    <ligand>
        <name>substrate</name>
    </ligand>
</feature>
<dbReference type="CDD" id="cd06572">
    <property type="entry name" value="Histidinol_dh"/>
    <property type="match status" value="1"/>
</dbReference>
<organism evidence="11 12">
    <name type="scientific">Enterococcus xiangfangensis</name>
    <dbReference type="NCBI Taxonomy" id="1296537"/>
    <lineage>
        <taxon>Bacteria</taxon>
        <taxon>Bacillati</taxon>
        <taxon>Bacillota</taxon>
        <taxon>Bacilli</taxon>
        <taxon>Lactobacillales</taxon>
        <taxon>Enterococcaceae</taxon>
        <taxon>Enterococcus</taxon>
    </lineage>
</organism>
<proteinExistence type="inferred from homology"/>
<dbReference type="Gene3D" id="3.40.50.1980">
    <property type="entry name" value="Nitrogenase molybdenum iron protein domain"/>
    <property type="match status" value="2"/>
</dbReference>
<dbReference type="PROSITE" id="PS00611">
    <property type="entry name" value="HISOL_DEHYDROGENASE"/>
    <property type="match status" value="1"/>
</dbReference>
<dbReference type="InterPro" id="IPR001692">
    <property type="entry name" value="Histidinol_DH_CS"/>
</dbReference>
<dbReference type="RefSeq" id="WP_311830014.1">
    <property type="nucleotide sequence ID" value="NZ_JARQAJ010000004.1"/>
</dbReference>
<keyword evidence="8" id="KW-0368">Histidine biosynthesis</keyword>
<keyword evidence="8" id="KW-0028">Amino-acid biosynthesis</keyword>
<feature type="binding site" evidence="8">
    <location>
        <position position="322"/>
    </location>
    <ligand>
        <name>substrate</name>
    </ligand>
</feature>
<feature type="binding site" evidence="8">
    <location>
        <position position="355"/>
    </location>
    <ligand>
        <name>Zn(2+)</name>
        <dbReference type="ChEBI" id="CHEBI:29105"/>
    </ligand>
</feature>
<keyword evidence="8" id="KW-0520">NAD</keyword>
<name>A0ABU3FBA1_9ENTE</name>
<dbReference type="InterPro" id="IPR016161">
    <property type="entry name" value="Ald_DH/histidinol_DH"/>
</dbReference>
<dbReference type="SUPFAM" id="SSF53720">
    <property type="entry name" value="ALDH-like"/>
    <property type="match status" value="1"/>
</dbReference>
<dbReference type="Proteomes" id="UP001181046">
    <property type="component" value="Unassembled WGS sequence"/>
</dbReference>
<keyword evidence="4 8" id="KW-0479">Metal-binding</keyword>
<dbReference type="Gene3D" id="1.20.5.1300">
    <property type="match status" value="1"/>
</dbReference>
<evidence type="ECO:0000256" key="3">
    <source>
        <dbReference type="ARBA" id="ARBA00012965"/>
    </source>
</evidence>
<feature type="binding site" evidence="8">
    <location>
        <position position="208"/>
    </location>
    <ligand>
        <name>NAD(+)</name>
        <dbReference type="ChEBI" id="CHEBI:57540"/>
    </ligand>
</feature>
<sequence length="440" mass="47296">MRVYSTQRDPLNDILARKYAETADVSAIVQKIIERVRTGGDRALYQLIEEIDNVTLDSLTVSKAEIETALQTVSAELLEVMEQAKANILAFHQKQVRQGFASTEQNGVVMGQRILSLSCVGVYVPGGTAAYPSTVLMDVLPAKIAGVKKIVMMTPTDSEGNVPVAILAAAQIAGVDEIYKVGGAQGIAALAYGTETIPKVDKIVGPGNIYVATAKRMVYGTVDIDMIAGPSDVLIIADHSANPRWVAADLLAQAEHDKLAQAILVTTEEALIKKVQLELEQQLAELPRKEIAAAAIENNGKIILVQDLAEATDIANLIAPEHLELSVADPFALLGKIENAGSVFLGHHTPEVLGDYFAGPNHTLPTEGTARFYSPLSVDDFVKKSSYLYYTPEALEAAASAVELFAETEALIGHARSMKVRRDNDSTFAAKDKKSADRFV</sequence>
<feature type="binding site" evidence="8">
    <location>
        <position position="231"/>
    </location>
    <ligand>
        <name>substrate</name>
    </ligand>
</feature>
<evidence type="ECO:0000256" key="7">
    <source>
        <dbReference type="ARBA" id="ARBA00049489"/>
    </source>
</evidence>